<evidence type="ECO:0000313" key="7">
    <source>
        <dbReference type="EMBL" id="KAF2751474.1"/>
    </source>
</evidence>
<dbReference type="PANTHER" id="PTHR45649:SF27">
    <property type="entry name" value="CHOLINE TRANSPORTER (EUROFUNG)"/>
    <property type="match status" value="1"/>
</dbReference>
<gene>
    <name evidence="7" type="ORF">M011DRAFT_394646</name>
</gene>
<feature type="transmembrane region" description="Helical" evidence="6">
    <location>
        <begin position="165"/>
        <end position="186"/>
    </location>
</feature>
<feature type="transmembrane region" description="Helical" evidence="6">
    <location>
        <begin position="278"/>
        <end position="299"/>
    </location>
</feature>
<evidence type="ECO:0000256" key="1">
    <source>
        <dbReference type="ARBA" id="ARBA00004141"/>
    </source>
</evidence>
<dbReference type="Proteomes" id="UP000799440">
    <property type="component" value="Unassembled WGS sequence"/>
</dbReference>
<evidence type="ECO:0000256" key="6">
    <source>
        <dbReference type="SAM" id="Phobius"/>
    </source>
</evidence>
<sequence length="533" mass="57753">MSEKHDTGVIASQSDDNFGAGEVINESGHVQELDRQFSLLSICSIGITTGNCWAVLGGSIVIALYNGGATGVIYEFLAVSIFYCLIAACIAEMASSIPSSSGVFQWATIVGGVKYGRVLGFFAGWWNFFGWLFGTASMSINLANQAVSMYGLFHAEYAYERWHVFIAYLLMTWTSVLVIMFANRTLPTVNNIALFLVLAGFFITVLVCAIMPSRTGKGHATSSFVWKEWQNQTGWASDGFVFCAGMLNGAFALGTPDCVSHLAEELPEPRKNLPKAICAQYAIGISTAFLYCVAIFYTVNDLDSLFVNPWPSPLAELYRQTTNSRGGAFGLLLLTFLPTVGTNIGCYITTGRMLWTLGRDSATPFSGWVGHIDKRFHNPWNATLACGIINSLLGAVYVGNTAAFSAFVGSFIVLASASYLAFILPNILTRRRHVIPGPFSMPDPIFYIVAGVASAYMIAFIIIYCFPYAVPFTAQSMNYSSLITGGLSIFIGAWWFWIKDRGYVGPGKVVLDGAVLDIAQIEGGVSGGDAEKK</sequence>
<evidence type="ECO:0000256" key="5">
    <source>
        <dbReference type="ARBA" id="ARBA00023136"/>
    </source>
</evidence>
<keyword evidence="2" id="KW-0813">Transport</keyword>
<keyword evidence="4 6" id="KW-1133">Transmembrane helix</keyword>
<dbReference type="PIRSF" id="PIRSF006060">
    <property type="entry name" value="AA_transporter"/>
    <property type="match status" value="1"/>
</dbReference>
<protein>
    <submittedName>
        <fullName evidence="7">Amino acid transporter</fullName>
    </submittedName>
</protein>
<feature type="transmembrane region" description="Helical" evidence="6">
    <location>
        <begin position="71"/>
        <end position="91"/>
    </location>
</feature>
<evidence type="ECO:0000256" key="3">
    <source>
        <dbReference type="ARBA" id="ARBA00022692"/>
    </source>
</evidence>
<dbReference type="GO" id="GO:0016020">
    <property type="term" value="C:membrane"/>
    <property type="evidence" value="ECO:0007669"/>
    <property type="project" value="UniProtKB-SubCell"/>
</dbReference>
<dbReference type="OrthoDB" id="3900342at2759"/>
<keyword evidence="3 6" id="KW-0812">Transmembrane</keyword>
<feature type="transmembrane region" description="Helical" evidence="6">
    <location>
        <begin position="445"/>
        <end position="470"/>
    </location>
</feature>
<reference evidence="7" key="1">
    <citation type="journal article" date="2020" name="Stud. Mycol.">
        <title>101 Dothideomycetes genomes: a test case for predicting lifestyles and emergence of pathogens.</title>
        <authorList>
            <person name="Haridas S."/>
            <person name="Albert R."/>
            <person name="Binder M."/>
            <person name="Bloem J."/>
            <person name="Labutti K."/>
            <person name="Salamov A."/>
            <person name="Andreopoulos B."/>
            <person name="Baker S."/>
            <person name="Barry K."/>
            <person name="Bills G."/>
            <person name="Bluhm B."/>
            <person name="Cannon C."/>
            <person name="Castanera R."/>
            <person name="Culley D."/>
            <person name="Daum C."/>
            <person name="Ezra D."/>
            <person name="Gonzalez J."/>
            <person name="Henrissat B."/>
            <person name="Kuo A."/>
            <person name="Liang C."/>
            <person name="Lipzen A."/>
            <person name="Lutzoni F."/>
            <person name="Magnuson J."/>
            <person name="Mondo S."/>
            <person name="Nolan M."/>
            <person name="Ohm R."/>
            <person name="Pangilinan J."/>
            <person name="Park H.-J."/>
            <person name="Ramirez L."/>
            <person name="Alfaro M."/>
            <person name="Sun H."/>
            <person name="Tritt A."/>
            <person name="Yoshinaga Y."/>
            <person name="Zwiers L.-H."/>
            <person name="Turgeon B."/>
            <person name="Goodwin S."/>
            <person name="Spatafora J."/>
            <person name="Crous P."/>
            <person name="Grigoriev I."/>
        </authorList>
    </citation>
    <scope>NUCLEOTIDE SEQUENCE</scope>
    <source>
        <strain evidence="7">CBS 119925</strain>
    </source>
</reference>
<feature type="transmembrane region" description="Helical" evidence="6">
    <location>
        <begin position="131"/>
        <end position="153"/>
    </location>
</feature>
<keyword evidence="8" id="KW-1185">Reference proteome</keyword>
<keyword evidence="5 6" id="KW-0472">Membrane</keyword>
<feature type="transmembrane region" description="Helical" evidence="6">
    <location>
        <begin position="380"/>
        <end position="398"/>
    </location>
</feature>
<evidence type="ECO:0000256" key="4">
    <source>
        <dbReference type="ARBA" id="ARBA00022989"/>
    </source>
</evidence>
<feature type="transmembrane region" description="Helical" evidence="6">
    <location>
        <begin position="192"/>
        <end position="211"/>
    </location>
</feature>
<evidence type="ECO:0000313" key="8">
    <source>
        <dbReference type="Proteomes" id="UP000799440"/>
    </source>
</evidence>
<dbReference type="GO" id="GO:0022857">
    <property type="term" value="F:transmembrane transporter activity"/>
    <property type="evidence" value="ECO:0007669"/>
    <property type="project" value="InterPro"/>
</dbReference>
<dbReference type="InterPro" id="IPR002293">
    <property type="entry name" value="AA/rel_permease1"/>
</dbReference>
<organism evidence="7 8">
    <name type="scientific">Sporormia fimetaria CBS 119925</name>
    <dbReference type="NCBI Taxonomy" id="1340428"/>
    <lineage>
        <taxon>Eukaryota</taxon>
        <taxon>Fungi</taxon>
        <taxon>Dikarya</taxon>
        <taxon>Ascomycota</taxon>
        <taxon>Pezizomycotina</taxon>
        <taxon>Dothideomycetes</taxon>
        <taxon>Pleosporomycetidae</taxon>
        <taxon>Pleosporales</taxon>
        <taxon>Sporormiaceae</taxon>
        <taxon>Sporormia</taxon>
    </lineage>
</organism>
<comment type="subcellular location">
    <subcellularLocation>
        <location evidence="1">Membrane</location>
        <topology evidence="1">Multi-pass membrane protein</topology>
    </subcellularLocation>
</comment>
<feature type="transmembrane region" description="Helical" evidence="6">
    <location>
        <begin position="328"/>
        <end position="349"/>
    </location>
</feature>
<feature type="transmembrane region" description="Helical" evidence="6">
    <location>
        <begin position="476"/>
        <end position="498"/>
    </location>
</feature>
<feature type="transmembrane region" description="Helical" evidence="6">
    <location>
        <begin position="404"/>
        <end position="424"/>
    </location>
</feature>
<dbReference type="PANTHER" id="PTHR45649">
    <property type="entry name" value="AMINO-ACID PERMEASE BAT1"/>
    <property type="match status" value="1"/>
</dbReference>
<dbReference type="Gene3D" id="1.20.1740.10">
    <property type="entry name" value="Amino acid/polyamine transporter I"/>
    <property type="match status" value="1"/>
</dbReference>
<feature type="transmembrane region" description="Helical" evidence="6">
    <location>
        <begin position="39"/>
        <end position="65"/>
    </location>
</feature>
<dbReference type="AlphaFoldDB" id="A0A6A6VP04"/>
<evidence type="ECO:0000256" key="2">
    <source>
        <dbReference type="ARBA" id="ARBA00022448"/>
    </source>
</evidence>
<dbReference type="Pfam" id="PF13520">
    <property type="entry name" value="AA_permease_2"/>
    <property type="match status" value="1"/>
</dbReference>
<name>A0A6A6VP04_9PLEO</name>
<proteinExistence type="predicted"/>
<dbReference type="EMBL" id="MU006562">
    <property type="protein sequence ID" value="KAF2751474.1"/>
    <property type="molecule type" value="Genomic_DNA"/>
</dbReference>
<accession>A0A6A6VP04</accession>